<evidence type="ECO:0000313" key="2">
    <source>
        <dbReference type="Proteomes" id="UP000001075"/>
    </source>
</evidence>
<organism evidence="1 2">
    <name type="scientific">Cricetulus griseus</name>
    <name type="common">Chinese hamster</name>
    <name type="synonym">Cricetulus barabensis griseus</name>
    <dbReference type="NCBI Taxonomy" id="10029"/>
    <lineage>
        <taxon>Eukaryota</taxon>
        <taxon>Metazoa</taxon>
        <taxon>Chordata</taxon>
        <taxon>Craniata</taxon>
        <taxon>Vertebrata</taxon>
        <taxon>Euteleostomi</taxon>
        <taxon>Mammalia</taxon>
        <taxon>Eutheria</taxon>
        <taxon>Euarchontoglires</taxon>
        <taxon>Glires</taxon>
        <taxon>Rodentia</taxon>
        <taxon>Myomorpha</taxon>
        <taxon>Muroidea</taxon>
        <taxon>Cricetidae</taxon>
        <taxon>Cricetinae</taxon>
        <taxon>Cricetulus</taxon>
    </lineage>
</organism>
<dbReference type="InParanoid" id="G3HMR0"/>
<dbReference type="AlphaFoldDB" id="G3HMR0"/>
<dbReference type="EMBL" id="JH000522">
    <property type="protein sequence ID" value="EGV91648.1"/>
    <property type="molecule type" value="Genomic_DNA"/>
</dbReference>
<sequence>MSKHKERLTTATATLRTSLKALQAATLIQKRASYLAPGASFKTIRISEISSAM</sequence>
<name>G3HMR0_CRIGR</name>
<reference evidence="2" key="1">
    <citation type="journal article" date="2011" name="Nat. Biotechnol.">
        <title>The genomic sequence of the Chinese hamster ovary (CHO)-K1 cell line.</title>
        <authorList>
            <person name="Xu X."/>
            <person name="Nagarajan H."/>
            <person name="Lewis N.E."/>
            <person name="Pan S."/>
            <person name="Cai Z."/>
            <person name="Liu X."/>
            <person name="Chen W."/>
            <person name="Xie M."/>
            <person name="Wang W."/>
            <person name="Hammond S."/>
            <person name="Andersen M.R."/>
            <person name="Neff N."/>
            <person name="Passarelli B."/>
            <person name="Koh W."/>
            <person name="Fan H.C."/>
            <person name="Wang J."/>
            <person name="Gui Y."/>
            <person name="Lee K.H."/>
            <person name="Betenbaugh M.J."/>
            <person name="Quake S.R."/>
            <person name="Famili I."/>
            <person name="Palsson B.O."/>
            <person name="Wang J."/>
        </authorList>
    </citation>
    <scope>NUCLEOTIDE SEQUENCE [LARGE SCALE GENOMIC DNA]</scope>
    <source>
        <strain evidence="2">CHO K1 cell line</strain>
    </source>
</reference>
<evidence type="ECO:0000313" key="1">
    <source>
        <dbReference type="EMBL" id="EGV91648.1"/>
    </source>
</evidence>
<gene>
    <name evidence="1" type="ORF">I79_012032</name>
</gene>
<dbReference type="Proteomes" id="UP000001075">
    <property type="component" value="Unassembled WGS sequence"/>
</dbReference>
<protein>
    <submittedName>
        <fullName evidence="1">Uncharacterized protein</fullName>
    </submittedName>
</protein>
<accession>G3HMR0</accession>
<proteinExistence type="predicted"/>